<sequence>MFPHRFPAFQFAAPLVLIALALMPPVAHATEAAVIEHRLSVNLDPAAGRIRVQDQMRFPEGRDAWTLLLHAGLDPKVASNNAELIPNGHWRHLERFILRPSQTGPVTLTYGGTIQHGLQPIDDGMGRTRHASTGTIQPDGVFLDGNSAWYPQVPDTLQRFALDVALPTGWIAVSQGAGPGDPASGHSVWREAQPQDDIYLVAAPFELYRKHANGLDAQVYLRHPDPELAQRYLDATLRYVRFYSDLIGPYPYAKFALVENFWESGYGMPSFALLGSQVIRLPFIIDTSFPHEILHNWWGNGVYIDAASGNWSEGITNYLADYWMKEQQGQGAEQRRAMLKDYADYVRTSQDYPLTEFRANHGSASQSIGYDKGAMFFHMLRRQLGDETFKQGLRRFYRDNRFRAAGYADWRLAFESVSGRDLGNFFSAWTQRTGAPRLELRDTNSRRTNAGFEVTGTIGQAQPEAPFPLEIPILIEQRDGAPVRLKIASDARETAFSATLDSAPTRVAVDPEFDLFRQLRAGETPATLSTLFGSEQGTVILPTRASKALLQGYRQLAETWVRTRPDWTIRNDTDISELPNTGPVLLLGWENAMFDRFTADPKGFALKQASGHLRVAETPIDPRSDSLVLIRLHQGRSLAWLATEDAQTLPALARKVPHYGRYSYLVFAGPEATNRLKGQWPSGDSALAHRFDAPERP</sequence>
<dbReference type="Proteomes" id="UP001597337">
    <property type="component" value="Unassembled WGS sequence"/>
</dbReference>
<evidence type="ECO:0000259" key="2">
    <source>
        <dbReference type="Pfam" id="PF01433"/>
    </source>
</evidence>
<dbReference type="EC" id="3.4.-.-" evidence="3"/>
<dbReference type="Gene3D" id="1.10.390.10">
    <property type="entry name" value="Neutral Protease Domain 2"/>
    <property type="match status" value="1"/>
</dbReference>
<feature type="domain" description="Peptidase M1 membrane alanine aminopeptidase" evidence="2">
    <location>
        <begin position="291"/>
        <end position="429"/>
    </location>
</feature>
<reference evidence="4" key="1">
    <citation type="journal article" date="2019" name="Int. J. Syst. Evol. Microbiol.">
        <title>The Global Catalogue of Microorganisms (GCM) 10K type strain sequencing project: providing services to taxonomists for standard genome sequencing and annotation.</title>
        <authorList>
            <consortium name="The Broad Institute Genomics Platform"/>
            <consortium name="The Broad Institute Genome Sequencing Center for Infectious Disease"/>
            <person name="Wu L."/>
            <person name="Ma J."/>
        </authorList>
    </citation>
    <scope>NUCLEOTIDE SEQUENCE [LARGE SCALE GENOMIC DNA]</scope>
    <source>
        <strain evidence="4">KACC 12597</strain>
    </source>
</reference>
<name>A0ABW4Y2D5_9GAMM</name>
<keyword evidence="3" id="KW-0378">Hydrolase</keyword>
<gene>
    <name evidence="3" type="ORF">ACFSJC_00575</name>
</gene>
<keyword evidence="1" id="KW-0732">Signal</keyword>
<dbReference type="PANTHER" id="PTHR11533">
    <property type="entry name" value="PROTEASE M1 ZINC METALLOPROTEASE"/>
    <property type="match status" value="1"/>
</dbReference>
<protein>
    <submittedName>
        <fullName evidence="3">M1 family metallopeptidase</fullName>
        <ecNumber evidence="3">3.4.-.-</ecNumber>
    </submittedName>
</protein>
<accession>A0ABW4Y2D5</accession>
<comment type="caution">
    <text evidence="3">The sequence shown here is derived from an EMBL/GenBank/DDBJ whole genome shotgun (WGS) entry which is preliminary data.</text>
</comment>
<evidence type="ECO:0000256" key="1">
    <source>
        <dbReference type="SAM" id="SignalP"/>
    </source>
</evidence>
<dbReference type="GO" id="GO:0016787">
    <property type="term" value="F:hydrolase activity"/>
    <property type="evidence" value="ECO:0007669"/>
    <property type="project" value="UniProtKB-KW"/>
</dbReference>
<keyword evidence="4" id="KW-1185">Reference proteome</keyword>
<dbReference type="InterPro" id="IPR014782">
    <property type="entry name" value="Peptidase_M1_dom"/>
</dbReference>
<dbReference type="PANTHER" id="PTHR11533:SF174">
    <property type="entry name" value="PUROMYCIN-SENSITIVE AMINOPEPTIDASE-RELATED"/>
    <property type="match status" value="1"/>
</dbReference>
<proteinExistence type="predicted"/>
<dbReference type="InterPro" id="IPR027268">
    <property type="entry name" value="Peptidase_M4/M1_CTD_sf"/>
</dbReference>
<dbReference type="SUPFAM" id="SSF55486">
    <property type="entry name" value="Metalloproteases ('zincins'), catalytic domain"/>
    <property type="match status" value="1"/>
</dbReference>
<dbReference type="Pfam" id="PF01433">
    <property type="entry name" value="Peptidase_M1"/>
    <property type="match status" value="1"/>
</dbReference>
<dbReference type="RefSeq" id="WP_386021676.1">
    <property type="nucleotide sequence ID" value="NZ_JBHUHX010000001.1"/>
</dbReference>
<dbReference type="EMBL" id="JBHUHX010000001">
    <property type="protein sequence ID" value="MFD2110331.1"/>
    <property type="molecule type" value="Genomic_DNA"/>
</dbReference>
<feature type="chain" id="PRO_5045929820" evidence="1">
    <location>
        <begin position="30"/>
        <end position="697"/>
    </location>
</feature>
<feature type="signal peptide" evidence="1">
    <location>
        <begin position="1"/>
        <end position="29"/>
    </location>
</feature>
<evidence type="ECO:0000313" key="4">
    <source>
        <dbReference type="Proteomes" id="UP001597337"/>
    </source>
</evidence>
<evidence type="ECO:0000313" key="3">
    <source>
        <dbReference type="EMBL" id="MFD2110331.1"/>
    </source>
</evidence>
<organism evidence="3 4">
    <name type="scientific">Thiorhodococcus fuscus</name>
    <dbReference type="NCBI Taxonomy" id="527200"/>
    <lineage>
        <taxon>Bacteria</taxon>
        <taxon>Pseudomonadati</taxon>
        <taxon>Pseudomonadota</taxon>
        <taxon>Gammaproteobacteria</taxon>
        <taxon>Chromatiales</taxon>
        <taxon>Chromatiaceae</taxon>
        <taxon>Thiorhodococcus</taxon>
    </lineage>
</organism>
<dbReference type="InterPro" id="IPR050344">
    <property type="entry name" value="Peptidase_M1_aminopeptidases"/>
</dbReference>